<evidence type="ECO:0000313" key="1">
    <source>
        <dbReference type="EMBL" id="KAK8778553.1"/>
    </source>
</evidence>
<reference evidence="1 2" key="1">
    <citation type="journal article" date="2023" name="Arcadia Sci">
        <title>De novo assembly of a long-read Amblyomma americanum tick genome.</title>
        <authorList>
            <person name="Chou S."/>
            <person name="Poskanzer K.E."/>
            <person name="Rollins M."/>
            <person name="Thuy-Boun P.S."/>
        </authorList>
    </citation>
    <scope>NUCLEOTIDE SEQUENCE [LARGE SCALE GENOMIC DNA]</scope>
    <source>
        <strain evidence="1">F_SG_1</strain>
        <tissue evidence="1">Salivary glands</tissue>
    </source>
</reference>
<keyword evidence="2" id="KW-1185">Reference proteome</keyword>
<name>A0AAQ4EVQ7_AMBAM</name>
<dbReference type="Pfam" id="PF15719">
    <property type="entry name" value="Rmp24-like"/>
    <property type="match status" value="1"/>
</dbReference>
<dbReference type="InterPro" id="IPR029779">
    <property type="entry name" value="Rmp24-like"/>
</dbReference>
<sequence>MACSNYEVSTATLSFLQKISKACNAISLPVARCLSYRLMECSEHRSIGEKGCPTKCESCGIAWDPSSVKIRTKSRPVLRRNMRKLFAKEQHRPWLLTSKQKKQLKSFRRATTMLVFLCRVCGKKVEQPCPKDLKKQSSKASSNTLFCNKPVSTTSKKKPISSPAHVLLKKRKEEKCVVPDPQKETASVKRNRSLLKRVLIEEDTRKTSSGGLHSFLSSL</sequence>
<organism evidence="1 2">
    <name type="scientific">Amblyomma americanum</name>
    <name type="common">Lone star tick</name>
    <dbReference type="NCBI Taxonomy" id="6943"/>
    <lineage>
        <taxon>Eukaryota</taxon>
        <taxon>Metazoa</taxon>
        <taxon>Ecdysozoa</taxon>
        <taxon>Arthropoda</taxon>
        <taxon>Chelicerata</taxon>
        <taxon>Arachnida</taxon>
        <taxon>Acari</taxon>
        <taxon>Parasitiformes</taxon>
        <taxon>Ixodida</taxon>
        <taxon>Ixodoidea</taxon>
        <taxon>Ixodidae</taxon>
        <taxon>Amblyomminae</taxon>
        <taxon>Amblyomma</taxon>
    </lineage>
</organism>
<comment type="caution">
    <text evidence="1">The sequence shown here is derived from an EMBL/GenBank/DDBJ whole genome shotgun (WGS) entry which is preliminary data.</text>
</comment>
<accession>A0AAQ4EVQ7</accession>
<gene>
    <name evidence="1" type="ORF">V5799_020107</name>
</gene>
<dbReference type="AlphaFoldDB" id="A0AAQ4EVQ7"/>
<dbReference type="EMBL" id="JARKHS020010622">
    <property type="protein sequence ID" value="KAK8778553.1"/>
    <property type="molecule type" value="Genomic_DNA"/>
</dbReference>
<evidence type="ECO:0000313" key="2">
    <source>
        <dbReference type="Proteomes" id="UP001321473"/>
    </source>
</evidence>
<protein>
    <submittedName>
        <fullName evidence="1">Uncharacterized protein</fullName>
    </submittedName>
</protein>
<dbReference type="Proteomes" id="UP001321473">
    <property type="component" value="Unassembled WGS sequence"/>
</dbReference>
<proteinExistence type="predicted"/>